<comment type="caution">
    <text evidence="2">The sequence shown here is derived from an EMBL/GenBank/DDBJ whole genome shotgun (WGS) entry which is preliminary data.</text>
</comment>
<keyword evidence="1" id="KW-0472">Membrane</keyword>
<feature type="transmembrane region" description="Helical" evidence="1">
    <location>
        <begin position="113"/>
        <end position="134"/>
    </location>
</feature>
<evidence type="ECO:0000313" key="2">
    <source>
        <dbReference type="EMBL" id="KEA56574.1"/>
    </source>
</evidence>
<feature type="transmembrane region" description="Helical" evidence="1">
    <location>
        <begin position="20"/>
        <end position="40"/>
    </location>
</feature>
<feature type="transmembrane region" description="Helical" evidence="1">
    <location>
        <begin position="88"/>
        <end position="106"/>
    </location>
</feature>
<evidence type="ECO:0000256" key="1">
    <source>
        <dbReference type="SAM" id="Phobius"/>
    </source>
</evidence>
<sequence length="232" mass="25533">MSIKVVCKAIANAWHFVWDWRFLAVANLAASIYCLCYTIAGASLPQTIACNIDNPLMTNLYGIQRMSETAAQTMSAVHSIEHNTPDFTAPWIVVVLTVLWLIKTTFDEYRDGLTVVVTSVLTVLSVIAAGWGFIGGVATSQKLDGAARQITQSIQHINELQYEALKVADAQGESAETRKIRACTIALDMMSAERLHYCTSNFNIAGCFLSTTADSEKKAAIEAETRRWLFSE</sequence>
<keyword evidence="1" id="KW-1133">Transmembrane helix</keyword>
<protein>
    <submittedName>
        <fullName evidence="2">Uncharacterized protein</fullName>
    </submittedName>
</protein>
<reference evidence="2" key="1">
    <citation type="submission" date="2014-04" db="EMBL/GenBank/DDBJ databases">
        <title>In planta biocontrol of soil-borne Fusarium wilt of banana through a plant endophytic bacterium, Burkholderia cenocepacia 869T2.</title>
        <authorList>
            <person name="Ho Y.-N."/>
            <person name="Chiang H.-M."/>
            <person name="Chao C.-P."/>
            <person name="Su C.-C."/>
            <person name="Hsu H.-F."/>
            <person name="Guo C.-T."/>
            <person name="Hsieh J.-L."/>
            <person name="Huang C.-C."/>
        </authorList>
    </citation>
    <scope>NUCLEOTIDE SEQUENCE [LARGE SCALE GENOMIC DNA]</scope>
    <source>
        <strain evidence="2">869T2</strain>
    </source>
</reference>
<dbReference type="AlphaFoldDB" id="A0A071M6N1"/>
<accession>A0A071M6N1</accession>
<dbReference type="EMBL" id="JJOA01000025">
    <property type="protein sequence ID" value="KEA56574.1"/>
    <property type="molecule type" value="Genomic_DNA"/>
</dbReference>
<name>A0A071M6N1_9BURK</name>
<proteinExistence type="predicted"/>
<keyword evidence="1" id="KW-0812">Transmembrane</keyword>
<gene>
    <name evidence="2" type="ORF">DT99_25720</name>
</gene>
<organism evidence="2">
    <name type="scientific">Burkholderia cenocepacia</name>
    <dbReference type="NCBI Taxonomy" id="95486"/>
    <lineage>
        <taxon>Bacteria</taxon>
        <taxon>Pseudomonadati</taxon>
        <taxon>Pseudomonadota</taxon>
        <taxon>Betaproteobacteria</taxon>
        <taxon>Burkholderiales</taxon>
        <taxon>Burkholderiaceae</taxon>
        <taxon>Burkholderia</taxon>
        <taxon>Burkholderia cepacia complex</taxon>
    </lineage>
</organism>